<evidence type="ECO:0000259" key="6">
    <source>
        <dbReference type="PROSITE" id="PS51007"/>
    </source>
</evidence>
<proteinExistence type="predicted"/>
<reference evidence="7 8" key="1">
    <citation type="submission" date="2015-02" db="EMBL/GenBank/DDBJ databases">
        <title>Draft genome of a novel marine cyanobacterium (Chroococcales) isolated from South Atlantic Ocean.</title>
        <authorList>
            <person name="Rigonato J."/>
            <person name="Alvarenga D.O."/>
            <person name="Branco L.H."/>
            <person name="Varani A.M."/>
            <person name="Brandini F.P."/>
            <person name="Fiore M.F."/>
        </authorList>
    </citation>
    <scope>NUCLEOTIDE SEQUENCE [LARGE SCALE GENOMIC DNA]</scope>
    <source>
        <strain evidence="7 8">CENA595</strain>
    </source>
</reference>
<keyword evidence="5" id="KW-0812">Transmembrane</keyword>
<dbReference type="PATRIC" id="fig|1618023.3.peg.4328"/>
<protein>
    <submittedName>
        <fullName evidence="7">Membrane protein</fullName>
    </submittedName>
</protein>
<keyword evidence="3 4" id="KW-0408">Iron</keyword>
<dbReference type="PANTHER" id="PTHR30600">
    <property type="entry name" value="CYTOCHROME C PEROXIDASE-RELATED"/>
    <property type="match status" value="1"/>
</dbReference>
<keyword evidence="8" id="KW-1185">Reference proteome</keyword>
<dbReference type="OrthoDB" id="417271at2"/>
<comment type="caution">
    <text evidence="7">The sequence shown here is derived from an EMBL/GenBank/DDBJ whole genome shotgun (WGS) entry which is preliminary data.</text>
</comment>
<dbReference type="GO" id="GO:0009055">
    <property type="term" value="F:electron transfer activity"/>
    <property type="evidence" value="ECO:0007669"/>
    <property type="project" value="InterPro"/>
</dbReference>
<keyword evidence="2 4" id="KW-0479">Metal-binding</keyword>
<feature type="transmembrane region" description="Helical" evidence="5">
    <location>
        <begin position="21"/>
        <end position="40"/>
    </location>
</feature>
<dbReference type="AlphaFoldDB" id="A0A0D8ZST6"/>
<dbReference type="EMBL" id="JYON01000011">
    <property type="protein sequence ID" value="KJH71564.1"/>
    <property type="molecule type" value="Genomic_DNA"/>
</dbReference>
<dbReference type="Pfam" id="PF21419">
    <property type="entry name" value="RoxA-like_Cyt-c"/>
    <property type="match status" value="1"/>
</dbReference>
<evidence type="ECO:0000256" key="1">
    <source>
        <dbReference type="ARBA" id="ARBA00022617"/>
    </source>
</evidence>
<accession>A0A0D8ZST6</accession>
<organism evidence="7 8">
    <name type="scientific">Aliterella atlantica CENA595</name>
    <dbReference type="NCBI Taxonomy" id="1618023"/>
    <lineage>
        <taxon>Bacteria</taxon>
        <taxon>Bacillati</taxon>
        <taxon>Cyanobacteriota</taxon>
        <taxon>Cyanophyceae</taxon>
        <taxon>Chroococcidiopsidales</taxon>
        <taxon>Aliterellaceae</taxon>
        <taxon>Aliterella</taxon>
    </lineage>
</organism>
<dbReference type="GO" id="GO:0046872">
    <property type="term" value="F:metal ion binding"/>
    <property type="evidence" value="ECO:0007669"/>
    <property type="project" value="UniProtKB-KW"/>
</dbReference>
<dbReference type="Gene3D" id="1.10.760.10">
    <property type="entry name" value="Cytochrome c-like domain"/>
    <property type="match status" value="1"/>
</dbReference>
<dbReference type="RefSeq" id="WP_045054943.1">
    <property type="nucleotide sequence ID" value="NZ_CAWMDP010000048.1"/>
</dbReference>
<evidence type="ECO:0000256" key="2">
    <source>
        <dbReference type="ARBA" id="ARBA00022723"/>
    </source>
</evidence>
<dbReference type="GO" id="GO:0004130">
    <property type="term" value="F:cytochrome-c peroxidase activity"/>
    <property type="evidence" value="ECO:0007669"/>
    <property type="project" value="TreeGrafter"/>
</dbReference>
<dbReference type="InterPro" id="IPR036909">
    <property type="entry name" value="Cyt_c-like_dom_sf"/>
</dbReference>
<name>A0A0D8ZST6_9CYAN</name>
<dbReference type="PROSITE" id="PS51007">
    <property type="entry name" value="CYTC"/>
    <property type="match status" value="1"/>
</dbReference>
<keyword evidence="5" id="KW-0472">Membrane</keyword>
<sequence>MSVIGTPTSLANSLKTAFKRLWIFVLVAVAVAIFFLFSVVSNSPVDYANIEDHFKYGSIGSEPVNGIPYWIWKVLPEIFPDKLPARGYESLGFISEPDKDLPIGFSKRRVFIDRVGLNCAVCHTGTLREKVSSDRQIITAMPANVTNLEGYIKFISAAALDERFTPRRMLPEIEKISGGLNPIQKLIYRYLAIPQTRDALINQGSQLAFLNNQPDWGPGRVDTFNPYKAMQFHFPMDKLREDELVGTVDFPSVWNQQPREGLQLHWDGNNSVVDERNKSAALGAGVTPTTIDLPRIQRVADWLWTLPAPKYPYAINESLASTGEQLFANNCASCHVFGGSQVGKVVPIEEIGTDPYRLNSYTYETLSNQNTLYAGYPWRFKNFRKTNGYANIPLDGVWLRAPYLHNGSVPSLRELLEKPENRPGQFYRGNDVYDQEKVGFVSNVAAENSKQFFKFDTTLPGNSNSGHLYGTELGADEKAALVEYMKKL</sequence>
<dbReference type="SUPFAM" id="SSF46626">
    <property type="entry name" value="Cytochrome c"/>
    <property type="match status" value="1"/>
</dbReference>
<dbReference type="InterPro" id="IPR051395">
    <property type="entry name" value="Cytochrome_c_Peroxidase/MauG"/>
</dbReference>
<keyword evidence="1 4" id="KW-0349">Heme</keyword>
<evidence type="ECO:0000313" key="8">
    <source>
        <dbReference type="Proteomes" id="UP000032452"/>
    </source>
</evidence>
<dbReference type="InterPro" id="IPR009056">
    <property type="entry name" value="Cyt_c-like_dom"/>
</dbReference>
<dbReference type="STRING" id="1618023.UH38_12295"/>
<dbReference type="PANTHER" id="PTHR30600:SF9">
    <property type="entry name" value="BLR7738 PROTEIN"/>
    <property type="match status" value="1"/>
</dbReference>
<keyword evidence="5" id="KW-1133">Transmembrane helix</keyword>
<evidence type="ECO:0000256" key="5">
    <source>
        <dbReference type="SAM" id="Phobius"/>
    </source>
</evidence>
<dbReference type="Proteomes" id="UP000032452">
    <property type="component" value="Unassembled WGS sequence"/>
</dbReference>
<gene>
    <name evidence="7" type="ORF">UH38_12295</name>
</gene>
<evidence type="ECO:0000313" key="7">
    <source>
        <dbReference type="EMBL" id="KJH71564.1"/>
    </source>
</evidence>
<feature type="domain" description="Cytochrome c" evidence="6">
    <location>
        <begin position="318"/>
        <end position="488"/>
    </location>
</feature>
<evidence type="ECO:0000256" key="3">
    <source>
        <dbReference type="ARBA" id="ARBA00023004"/>
    </source>
</evidence>
<dbReference type="GO" id="GO:0020037">
    <property type="term" value="F:heme binding"/>
    <property type="evidence" value="ECO:0007669"/>
    <property type="project" value="InterPro"/>
</dbReference>
<evidence type="ECO:0000256" key="4">
    <source>
        <dbReference type="PROSITE-ProRule" id="PRU00433"/>
    </source>
</evidence>